<protein>
    <submittedName>
        <fullName evidence="2">Reactive intermediate/imine deaminase</fullName>
    </submittedName>
</protein>
<dbReference type="AlphaFoldDB" id="A0A3D9DKJ9"/>
<dbReference type="Proteomes" id="UP000257030">
    <property type="component" value="Unassembled WGS sequence"/>
</dbReference>
<name>A0A3D9DKJ9_9FLAO</name>
<keyword evidence="3" id="KW-1185">Reference proteome</keyword>
<dbReference type="CDD" id="cd00448">
    <property type="entry name" value="YjgF_YER057c_UK114_family"/>
    <property type="match status" value="1"/>
</dbReference>
<evidence type="ECO:0000313" key="3">
    <source>
        <dbReference type="Proteomes" id="UP000257030"/>
    </source>
</evidence>
<dbReference type="InterPro" id="IPR035959">
    <property type="entry name" value="RutC-like_sf"/>
</dbReference>
<dbReference type="Gene3D" id="3.30.1330.40">
    <property type="entry name" value="RutC-like"/>
    <property type="match status" value="1"/>
</dbReference>
<dbReference type="PROSITE" id="PS01094">
    <property type="entry name" value="UPF0076"/>
    <property type="match status" value="1"/>
</dbReference>
<organism evidence="2 3">
    <name type="scientific">Chryseobacterium elymi</name>
    <dbReference type="NCBI Taxonomy" id="395936"/>
    <lineage>
        <taxon>Bacteria</taxon>
        <taxon>Pseudomonadati</taxon>
        <taxon>Bacteroidota</taxon>
        <taxon>Flavobacteriia</taxon>
        <taxon>Flavobacteriales</taxon>
        <taxon>Weeksellaceae</taxon>
        <taxon>Chryseobacterium group</taxon>
        <taxon>Chryseobacterium</taxon>
    </lineage>
</organism>
<dbReference type="SUPFAM" id="SSF55298">
    <property type="entry name" value="YjgF-like"/>
    <property type="match status" value="1"/>
</dbReference>
<proteinExistence type="inferred from homology"/>
<dbReference type="FunFam" id="3.30.1330.40:FF:000001">
    <property type="entry name" value="L-PSP family endoribonuclease"/>
    <property type="match status" value="1"/>
</dbReference>
<reference evidence="2 3" key="1">
    <citation type="journal article" date="2010" name="Syst. Appl. Microbiol.">
        <title>Four new species of Chryseobacterium from the rhizosphere of coastal sand dune plants, Chryseobacterium elymi sp. nov., Chryseobacterium hagamense sp. nov., Chryseobacterium lathyri sp. nov. and Chryseobacterium rhizosphaerae sp. nov.</title>
        <authorList>
            <person name="Cho S.H."/>
            <person name="Lee K.S."/>
            <person name="Shin D.S."/>
            <person name="Han J.H."/>
            <person name="Park K.S."/>
            <person name="Lee C.H."/>
            <person name="Park K.H."/>
            <person name="Kim S.B."/>
        </authorList>
    </citation>
    <scope>NUCLEOTIDE SEQUENCE [LARGE SCALE GENOMIC DNA]</scope>
    <source>
        <strain evidence="2 3">KCTC 22547</strain>
    </source>
</reference>
<sequence>MSKFIFFLFSLTLVSCSIKKGIGTVKHTDLSKPIGPYSHSASYENLIFVSGQIGLDQKTNSLKPGIDEQTVQIFENLKIILEDNHSDFEHITKTTIFITDMNHFEIVNKIYSQYFHNRFPARSTIEVASLPRSASIEIECIAVRKRR</sequence>
<comment type="caution">
    <text evidence="2">The sequence shown here is derived from an EMBL/GenBank/DDBJ whole genome shotgun (WGS) entry which is preliminary data.</text>
</comment>
<accession>A0A3D9DKJ9</accession>
<dbReference type="GO" id="GO:0005829">
    <property type="term" value="C:cytosol"/>
    <property type="evidence" value="ECO:0007669"/>
    <property type="project" value="TreeGrafter"/>
</dbReference>
<dbReference type="InterPro" id="IPR006056">
    <property type="entry name" value="RidA"/>
</dbReference>
<dbReference type="Pfam" id="PF01042">
    <property type="entry name" value="Ribonuc_L-PSP"/>
    <property type="match status" value="1"/>
</dbReference>
<dbReference type="OrthoDB" id="9803101at2"/>
<dbReference type="GO" id="GO:0019239">
    <property type="term" value="F:deaminase activity"/>
    <property type="evidence" value="ECO:0007669"/>
    <property type="project" value="TreeGrafter"/>
</dbReference>
<dbReference type="PANTHER" id="PTHR11803:SF58">
    <property type="entry name" value="PROTEIN HMF1-RELATED"/>
    <property type="match status" value="1"/>
</dbReference>
<evidence type="ECO:0000313" key="2">
    <source>
        <dbReference type="EMBL" id="REC78544.1"/>
    </source>
</evidence>
<comment type="similarity">
    <text evidence="1">Belongs to the RutC family.</text>
</comment>
<dbReference type="RefSeq" id="WP_116011736.1">
    <property type="nucleotide sequence ID" value="NZ_QNUH01000006.1"/>
</dbReference>
<evidence type="ECO:0000256" key="1">
    <source>
        <dbReference type="ARBA" id="ARBA00010552"/>
    </source>
</evidence>
<dbReference type="InterPro" id="IPR019897">
    <property type="entry name" value="RidA_CS"/>
</dbReference>
<dbReference type="InterPro" id="IPR006175">
    <property type="entry name" value="YjgF/YER057c/UK114"/>
</dbReference>
<gene>
    <name evidence="2" type="ORF">DRF60_08825</name>
</gene>
<dbReference type="EMBL" id="QNUH01000006">
    <property type="protein sequence ID" value="REC78544.1"/>
    <property type="molecule type" value="Genomic_DNA"/>
</dbReference>
<dbReference type="PROSITE" id="PS51257">
    <property type="entry name" value="PROKAR_LIPOPROTEIN"/>
    <property type="match status" value="1"/>
</dbReference>
<dbReference type="PANTHER" id="PTHR11803">
    <property type="entry name" value="2-IMINOBUTANOATE/2-IMINOPROPANOATE DEAMINASE RIDA"/>
    <property type="match status" value="1"/>
</dbReference>
<dbReference type="NCBIfam" id="TIGR00004">
    <property type="entry name" value="Rid family detoxifying hydrolase"/>
    <property type="match status" value="1"/>
</dbReference>